<dbReference type="InterPro" id="IPR022791">
    <property type="entry name" value="L-PG_synthase/AglD"/>
</dbReference>
<accession>A0ABP6ZVC1</accession>
<organism evidence="7 8">
    <name type="scientific">Kineosporia mesophila</name>
    <dbReference type="NCBI Taxonomy" id="566012"/>
    <lineage>
        <taxon>Bacteria</taxon>
        <taxon>Bacillati</taxon>
        <taxon>Actinomycetota</taxon>
        <taxon>Actinomycetes</taxon>
        <taxon>Kineosporiales</taxon>
        <taxon>Kineosporiaceae</taxon>
        <taxon>Kineosporia</taxon>
    </lineage>
</organism>
<keyword evidence="8" id="KW-1185">Reference proteome</keyword>
<feature type="transmembrane region" description="Helical" evidence="6">
    <location>
        <begin position="149"/>
        <end position="175"/>
    </location>
</feature>
<sequence length="311" mass="32003">MNRRVVARRLVMIVVVTAAVWFMARPVVAEPTQTLSALGALGPGVFLFGLAVLMVGVVMTTLAWREPLQEIGEALSSGEALKIFAAGQLGKYIPGTLWSLLWQAGLAARHGISPTQIGLAFGVHALVSLATGAAVGLLAAGALLEGVRLVALIVAVLAGLLITPAAVSQGLRLLLRVPWLASRAAPVPTTVLVRSTLWSAGSWLLSGCHLWLIVHTLGAPLTPRVAMVSIGGFALATALGSVVILVPDGLGVREALLVTVLSTCLPPAGAVVAATASRLLLTAADLVAFAYGAWSARRDRSILPVTPGEAL</sequence>
<feature type="transmembrane region" description="Helical" evidence="6">
    <location>
        <begin position="226"/>
        <end position="246"/>
    </location>
</feature>
<dbReference type="Proteomes" id="UP001501074">
    <property type="component" value="Unassembled WGS sequence"/>
</dbReference>
<keyword evidence="3 6" id="KW-0812">Transmembrane</keyword>
<evidence type="ECO:0000256" key="2">
    <source>
        <dbReference type="ARBA" id="ARBA00022475"/>
    </source>
</evidence>
<dbReference type="Pfam" id="PF03706">
    <property type="entry name" value="LPG_synthase_TM"/>
    <property type="match status" value="1"/>
</dbReference>
<evidence type="ECO:0000256" key="1">
    <source>
        <dbReference type="ARBA" id="ARBA00004651"/>
    </source>
</evidence>
<proteinExistence type="predicted"/>
<comment type="caution">
    <text evidence="7">The sequence shown here is derived from an EMBL/GenBank/DDBJ whole genome shotgun (WGS) entry which is preliminary data.</text>
</comment>
<feature type="transmembrane region" description="Helical" evidence="6">
    <location>
        <begin position="196"/>
        <end position="214"/>
    </location>
</feature>
<comment type="subcellular location">
    <subcellularLocation>
        <location evidence="1">Cell membrane</location>
        <topology evidence="1">Multi-pass membrane protein</topology>
    </subcellularLocation>
</comment>
<evidence type="ECO:0000313" key="7">
    <source>
        <dbReference type="EMBL" id="GAA3620685.1"/>
    </source>
</evidence>
<feature type="transmembrane region" description="Helical" evidence="6">
    <location>
        <begin position="119"/>
        <end position="143"/>
    </location>
</feature>
<name>A0ABP6ZVC1_9ACTN</name>
<keyword evidence="4 6" id="KW-1133">Transmembrane helix</keyword>
<dbReference type="EMBL" id="BAAAZO010000007">
    <property type="protein sequence ID" value="GAA3620685.1"/>
    <property type="molecule type" value="Genomic_DNA"/>
</dbReference>
<evidence type="ECO:0000256" key="4">
    <source>
        <dbReference type="ARBA" id="ARBA00022989"/>
    </source>
</evidence>
<evidence type="ECO:0000256" key="3">
    <source>
        <dbReference type="ARBA" id="ARBA00022692"/>
    </source>
</evidence>
<evidence type="ECO:0000256" key="6">
    <source>
        <dbReference type="SAM" id="Phobius"/>
    </source>
</evidence>
<feature type="transmembrane region" description="Helical" evidence="6">
    <location>
        <begin position="255"/>
        <end position="273"/>
    </location>
</feature>
<protein>
    <submittedName>
        <fullName evidence="7">Lysylphosphatidylglycerol synthase transmembrane domain-containing protein</fullName>
    </submittedName>
</protein>
<gene>
    <name evidence="7" type="ORF">GCM10022223_41950</name>
</gene>
<reference evidence="8" key="1">
    <citation type="journal article" date="2019" name="Int. J. Syst. Evol. Microbiol.">
        <title>The Global Catalogue of Microorganisms (GCM) 10K type strain sequencing project: providing services to taxonomists for standard genome sequencing and annotation.</title>
        <authorList>
            <consortium name="The Broad Institute Genomics Platform"/>
            <consortium name="The Broad Institute Genome Sequencing Center for Infectious Disease"/>
            <person name="Wu L."/>
            <person name="Ma J."/>
        </authorList>
    </citation>
    <scope>NUCLEOTIDE SEQUENCE [LARGE SCALE GENOMIC DNA]</scope>
    <source>
        <strain evidence="8">JCM 16902</strain>
    </source>
</reference>
<feature type="transmembrane region" description="Helical" evidence="6">
    <location>
        <begin position="45"/>
        <end position="64"/>
    </location>
</feature>
<evidence type="ECO:0000313" key="8">
    <source>
        <dbReference type="Proteomes" id="UP001501074"/>
    </source>
</evidence>
<evidence type="ECO:0000256" key="5">
    <source>
        <dbReference type="ARBA" id="ARBA00023136"/>
    </source>
</evidence>
<dbReference type="RefSeq" id="WP_231489470.1">
    <property type="nucleotide sequence ID" value="NZ_BAAAZO010000007.1"/>
</dbReference>
<keyword evidence="2" id="KW-1003">Cell membrane</keyword>
<keyword evidence="5 6" id="KW-0472">Membrane</keyword>